<keyword evidence="2" id="KW-1185">Reference proteome</keyword>
<name>A0ABW5X721_9FLAO</name>
<dbReference type="Proteomes" id="UP001597438">
    <property type="component" value="Unassembled WGS sequence"/>
</dbReference>
<evidence type="ECO:0000313" key="2">
    <source>
        <dbReference type="Proteomes" id="UP001597438"/>
    </source>
</evidence>
<dbReference type="RefSeq" id="WP_251742788.1">
    <property type="nucleotide sequence ID" value="NZ_JBHUOJ010000022.1"/>
</dbReference>
<comment type="caution">
    <text evidence="1">The sequence shown here is derived from an EMBL/GenBank/DDBJ whole genome shotgun (WGS) entry which is preliminary data.</text>
</comment>
<proteinExistence type="predicted"/>
<gene>
    <name evidence="1" type="ORF">ACFSYS_10400</name>
</gene>
<evidence type="ECO:0000313" key="1">
    <source>
        <dbReference type="EMBL" id="MFD2833699.1"/>
    </source>
</evidence>
<sequence>MKKKFFKTLASLNKKILPSYSKQEDFDLAKANKLQMALIGWKIWVTKNSLD</sequence>
<dbReference type="EMBL" id="JBHUOJ010000022">
    <property type="protein sequence ID" value="MFD2833699.1"/>
    <property type="molecule type" value="Genomic_DNA"/>
</dbReference>
<reference evidence="2" key="1">
    <citation type="journal article" date="2019" name="Int. J. Syst. Evol. Microbiol.">
        <title>The Global Catalogue of Microorganisms (GCM) 10K type strain sequencing project: providing services to taxonomists for standard genome sequencing and annotation.</title>
        <authorList>
            <consortium name="The Broad Institute Genomics Platform"/>
            <consortium name="The Broad Institute Genome Sequencing Center for Infectious Disease"/>
            <person name="Wu L."/>
            <person name="Ma J."/>
        </authorList>
    </citation>
    <scope>NUCLEOTIDE SEQUENCE [LARGE SCALE GENOMIC DNA]</scope>
    <source>
        <strain evidence="2">KCTC 52925</strain>
    </source>
</reference>
<protein>
    <submittedName>
        <fullName evidence="1">SsrA-binding protein</fullName>
    </submittedName>
</protein>
<accession>A0ABW5X721</accession>
<organism evidence="1 2">
    <name type="scientific">Christiangramia antarctica</name>
    <dbReference type="NCBI Taxonomy" id="2058158"/>
    <lineage>
        <taxon>Bacteria</taxon>
        <taxon>Pseudomonadati</taxon>
        <taxon>Bacteroidota</taxon>
        <taxon>Flavobacteriia</taxon>
        <taxon>Flavobacteriales</taxon>
        <taxon>Flavobacteriaceae</taxon>
        <taxon>Christiangramia</taxon>
    </lineage>
</organism>